<reference evidence="2" key="1">
    <citation type="journal article" date="2014" name="Science">
        <title>Ancient hybridizations among the ancestral genomes of bread wheat.</title>
        <authorList>
            <consortium name="International Wheat Genome Sequencing Consortium,"/>
            <person name="Marcussen T."/>
            <person name="Sandve S.R."/>
            <person name="Heier L."/>
            <person name="Spannagl M."/>
            <person name="Pfeifer M."/>
            <person name="Jakobsen K.S."/>
            <person name="Wulff B.B."/>
            <person name="Steuernagel B."/>
            <person name="Mayer K.F."/>
            <person name="Olsen O.A."/>
        </authorList>
    </citation>
    <scope>NUCLEOTIDE SEQUENCE [LARGE SCALE GENOMIC DNA]</scope>
    <source>
        <strain evidence="2">cv. AL8/78</strain>
    </source>
</reference>
<dbReference type="AlphaFoldDB" id="A0A453I752"/>
<reference evidence="1" key="5">
    <citation type="journal article" date="2021" name="G3 (Bethesda)">
        <title>Aegilops tauschii genome assembly Aet v5.0 features greater sequence contiguity and improved annotation.</title>
        <authorList>
            <person name="Wang L."/>
            <person name="Zhu T."/>
            <person name="Rodriguez J.C."/>
            <person name="Deal K.R."/>
            <person name="Dubcovsky J."/>
            <person name="McGuire P.E."/>
            <person name="Lux T."/>
            <person name="Spannagl M."/>
            <person name="Mayer K.F.X."/>
            <person name="Baldrich P."/>
            <person name="Meyers B.C."/>
            <person name="Huo N."/>
            <person name="Gu Y.Q."/>
            <person name="Zhou H."/>
            <person name="Devos K.M."/>
            <person name="Bennetzen J.L."/>
            <person name="Unver T."/>
            <person name="Budak H."/>
            <person name="Gulick P.J."/>
            <person name="Galiba G."/>
            <person name="Kalapos B."/>
            <person name="Nelson D.R."/>
            <person name="Li P."/>
            <person name="You F.M."/>
            <person name="Luo M.C."/>
            <person name="Dvorak J."/>
        </authorList>
    </citation>
    <scope>NUCLEOTIDE SEQUENCE [LARGE SCALE GENOMIC DNA]</scope>
    <source>
        <strain evidence="1">cv. AL8/78</strain>
    </source>
</reference>
<name>A0A453I752_AEGTS</name>
<dbReference type="Proteomes" id="UP000015105">
    <property type="component" value="Chromosome 4D"/>
</dbReference>
<dbReference type="Gramene" id="AET4Gv20466300.5">
    <property type="protein sequence ID" value="AET4Gv20466300.5"/>
    <property type="gene ID" value="AET4Gv20466300"/>
</dbReference>
<evidence type="ECO:0000313" key="2">
    <source>
        <dbReference type="Proteomes" id="UP000015105"/>
    </source>
</evidence>
<reference evidence="1" key="4">
    <citation type="submission" date="2019-03" db="UniProtKB">
        <authorList>
            <consortium name="EnsemblPlants"/>
        </authorList>
    </citation>
    <scope>IDENTIFICATION</scope>
</reference>
<keyword evidence="2" id="KW-1185">Reference proteome</keyword>
<dbReference type="EnsemblPlants" id="AET4Gv20466300.5">
    <property type="protein sequence ID" value="AET4Gv20466300.5"/>
    <property type="gene ID" value="AET4Gv20466300"/>
</dbReference>
<reference evidence="2" key="2">
    <citation type="journal article" date="2017" name="Nat. Plants">
        <title>The Aegilops tauschii genome reveals multiple impacts of transposons.</title>
        <authorList>
            <person name="Zhao G."/>
            <person name="Zou C."/>
            <person name="Li K."/>
            <person name="Wang K."/>
            <person name="Li T."/>
            <person name="Gao L."/>
            <person name="Zhang X."/>
            <person name="Wang H."/>
            <person name="Yang Z."/>
            <person name="Liu X."/>
            <person name="Jiang W."/>
            <person name="Mao L."/>
            <person name="Kong X."/>
            <person name="Jiao Y."/>
            <person name="Jia J."/>
        </authorList>
    </citation>
    <scope>NUCLEOTIDE SEQUENCE [LARGE SCALE GENOMIC DNA]</scope>
    <source>
        <strain evidence="2">cv. AL8/78</strain>
    </source>
</reference>
<reference evidence="1" key="3">
    <citation type="journal article" date="2017" name="Nature">
        <title>Genome sequence of the progenitor of the wheat D genome Aegilops tauschii.</title>
        <authorList>
            <person name="Luo M.C."/>
            <person name="Gu Y.Q."/>
            <person name="Puiu D."/>
            <person name="Wang H."/>
            <person name="Twardziok S.O."/>
            <person name="Deal K.R."/>
            <person name="Huo N."/>
            <person name="Zhu T."/>
            <person name="Wang L."/>
            <person name="Wang Y."/>
            <person name="McGuire P.E."/>
            <person name="Liu S."/>
            <person name="Long H."/>
            <person name="Ramasamy R.K."/>
            <person name="Rodriguez J.C."/>
            <person name="Van S.L."/>
            <person name="Yuan L."/>
            <person name="Wang Z."/>
            <person name="Xia Z."/>
            <person name="Xiao L."/>
            <person name="Anderson O.D."/>
            <person name="Ouyang S."/>
            <person name="Liang Y."/>
            <person name="Zimin A.V."/>
            <person name="Pertea G."/>
            <person name="Qi P."/>
            <person name="Bennetzen J.L."/>
            <person name="Dai X."/>
            <person name="Dawson M.W."/>
            <person name="Muller H.G."/>
            <person name="Kugler K."/>
            <person name="Rivarola-Duarte L."/>
            <person name="Spannagl M."/>
            <person name="Mayer K.F.X."/>
            <person name="Lu F.H."/>
            <person name="Bevan M.W."/>
            <person name="Leroy P."/>
            <person name="Li P."/>
            <person name="You F.M."/>
            <person name="Sun Q."/>
            <person name="Liu Z."/>
            <person name="Lyons E."/>
            <person name="Wicker T."/>
            <person name="Salzberg S.L."/>
            <person name="Devos K.M."/>
            <person name="Dvorak J."/>
        </authorList>
    </citation>
    <scope>NUCLEOTIDE SEQUENCE [LARGE SCALE GENOMIC DNA]</scope>
    <source>
        <strain evidence="1">cv. AL8/78</strain>
    </source>
</reference>
<organism evidence="1 2">
    <name type="scientific">Aegilops tauschii subsp. strangulata</name>
    <name type="common">Goatgrass</name>
    <dbReference type="NCBI Taxonomy" id="200361"/>
    <lineage>
        <taxon>Eukaryota</taxon>
        <taxon>Viridiplantae</taxon>
        <taxon>Streptophyta</taxon>
        <taxon>Embryophyta</taxon>
        <taxon>Tracheophyta</taxon>
        <taxon>Spermatophyta</taxon>
        <taxon>Magnoliopsida</taxon>
        <taxon>Liliopsida</taxon>
        <taxon>Poales</taxon>
        <taxon>Poaceae</taxon>
        <taxon>BOP clade</taxon>
        <taxon>Pooideae</taxon>
        <taxon>Triticodae</taxon>
        <taxon>Triticeae</taxon>
        <taxon>Triticinae</taxon>
        <taxon>Aegilops</taxon>
    </lineage>
</organism>
<proteinExistence type="predicted"/>
<protein>
    <submittedName>
        <fullName evidence="1">Uncharacterized protein</fullName>
    </submittedName>
</protein>
<accession>A0A453I752</accession>
<evidence type="ECO:0000313" key="1">
    <source>
        <dbReference type="EnsemblPlants" id="AET4Gv20466300.5"/>
    </source>
</evidence>
<sequence length="132" mass="14227">MVLLTKVTWGSTLREHLEQAQVAVQLLLLDAYLFLDLLEALVQEELRTVQLDLVLPCHLCCFETSRGSIVVESSRGSAVAGRPVVRAALATTYCWPASASCFLLLVHGARPPPHITSTSRGASAGQRTPCLG</sequence>